<dbReference type="InterPro" id="IPR001406">
    <property type="entry name" value="PsdUridine_synth_TruA"/>
</dbReference>
<dbReference type="PANTHER" id="PTHR11142">
    <property type="entry name" value="PSEUDOURIDYLATE SYNTHASE"/>
    <property type="match status" value="1"/>
</dbReference>
<keyword evidence="6" id="KW-0819">tRNA processing</keyword>
<feature type="compositionally biased region" description="Basic and acidic residues" evidence="14">
    <location>
        <begin position="85"/>
        <end position="101"/>
    </location>
</feature>
<dbReference type="GO" id="GO:0031120">
    <property type="term" value="P:snRNA pseudouridine synthesis"/>
    <property type="evidence" value="ECO:0007669"/>
    <property type="project" value="UniProtKB-ARBA"/>
</dbReference>
<evidence type="ECO:0000313" key="16">
    <source>
        <dbReference type="EMBL" id="CAG8977534.1"/>
    </source>
</evidence>
<reference evidence="16" key="1">
    <citation type="submission" date="2021-07" db="EMBL/GenBank/DDBJ databases">
        <authorList>
            <person name="Durling M."/>
        </authorList>
    </citation>
    <scope>NUCLEOTIDE SEQUENCE</scope>
</reference>
<dbReference type="PANTHER" id="PTHR11142:SF4">
    <property type="entry name" value="PSEUDOURIDYLATE SYNTHASE 1 HOMOLOG"/>
    <property type="match status" value="1"/>
</dbReference>
<proteinExistence type="inferred from homology"/>
<dbReference type="GO" id="GO:0006397">
    <property type="term" value="P:mRNA processing"/>
    <property type="evidence" value="ECO:0007669"/>
    <property type="project" value="UniProtKB-KW"/>
</dbReference>
<organism evidence="16 17">
    <name type="scientific">Hymenoscyphus albidus</name>
    <dbReference type="NCBI Taxonomy" id="595503"/>
    <lineage>
        <taxon>Eukaryota</taxon>
        <taxon>Fungi</taxon>
        <taxon>Dikarya</taxon>
        <taxon>Ascomycota</taxon>
        <taxon>Pezizomycotina</taxon>
        <taxon>Leotiomycetes</taxon>
        <taxon>Helotiales</taxon>
        <taxon>Helotiaceae</taxon>
        <taxon>Hymenoscyphus</taxon>
    </lineage>
</organism>
<keyword evidence="8" id="KW-0539">Nucleus</keyword>
<evidence type="ECO:0000256" key="1">
    <source>
        <dbReference type="ARBA" id="ARBA00001166"/>
    </source>
</evidence>
<evidence type="ECO:0000256" key="7">
    <source>
        <dbReference type="ARBA" id="ARBA00023235"/>
    </source>
</evidence>
<dbReference type="GO" id="GO:0005634">
    <property type="term" value="C:nucleus"/>
    <property type="evidence" value="ECO:0007669"/>
    <property type="project" value="UniProtKB-SubCell"/>
</dbReference>
<dbReference type="OrthoDB" id="10256309at2759"/>
<evidence type="ECO:0000256" key="10">
    <source>
        <dbReference type="ARBA" id="ARBA00053072"/>
    </source>
</evidence>
<dbReference type="FunFam" id="3.30.70.660:FF:000002">
    <property type="entry name" value="tRNA pseudouridine synthase"/>
    <property type="match status" value="1"/>
</dbReference>
<dbReference type="FunFam" id="3.30.70.580:FF:000002">
    <property type="entry name" value="tRNA pseudouridine synthase"/>
    <property type="match status" value="1"/>
</dbReference>
<comment type="subcellular location">
    <subcellularLocation>
        <location evidence="3">Nucleus</location>
    </subcellularLocation>
</comment>
<feature type="region of interest" description="Disordered" evidence="14">
    <location>
        <begin position="675"/>
        <end position="696"/>
    </location>
</feature>
<feature type="compositionally biased region" description="Polar residues" evidence="14">
    <location>
        <begin position="1"/>
        <end position="10"/>
    </location>
</feature>
<keyword evidence="17" id="KW-1185">Reference proteome</keyword>
<comment type="caution">
    <text evidence="16">The sequence shown here is derived from an EMBL/GenBank/DDBJ whole genome shotgun (WGS) entry which is preliminary data.</text>
</comment>
<dbReference type="AlphaFoldDB" id="A0A9N9Q719"/>
<comment type="similarity">
    <text evidence="4">Belongs to the tRNA pseudouridine synthase TruA family.</text>
</comment>
<evidence type="ECO:0000256" key="6">
    <source>
        <dbReference type="ARBA" id="ARBA00022694"/>
    </source>
</evidence>
<sequence>MADNPTTTAPAKNDGDRSSRSDRNSNSHNSRPRGQRGGRSQGGRGGRGGQGRGGGGRGRGGGFGANNNSGGRKKDMGRGAYNRNGVDRRKRNEDGKEKPESNEYAATTFTKEEIEAEGRKPKKKVAVLIGYAGSGYKGMQINGSEKTIEGDIFKAFVAAGAISKANADDPKKSTLVRCARTDKGVHAAGNVISLKLIVEEPNIVQKINEHLPPQIRIWGMERTNGSFSCYQSCDSRWYEYLIPTYSFLPPHPKSFLGQKLAGSAEKKGVLEQWKSRMEDVSDFWEKAEETYVKPILDEYDADMQEAIMTAIHTTEDLSLEETEKIKGKAGKEYLKKVRSAEKQGSGVVESSPPKELVAVNVEEQDQEKTVLGKRAASVKNEGEDAEGAKRLKSTQHPSQDEPVLMEVDEVTQEIKEEIKEETTTETKEESQTTENAVEIKPEDATTEKSTKSILSPLDVAIKRVKAAYIVAKKAYRISPGRKSKVQETLNCYVGTRNFHNYTIQKSFSDPSAKRVIRSFKVGPEPVYINDTEWLSLKVHGQSFMMHQIRKMIAMAALIVRCGSTTNIIQESYTSATISIPKAPGLGLLLERPVFDTYNTQAVEKFQREKIDFDKFKTEMEEFKQREIYDRIFREEERDHQFHTFFHHLDHYRTDFFLWVTAEGVVAARQSIARSEVLNDDDDDGEDERPDANGQDG</sequence>
<dbReference type="InterPro" id="IPR020095">
    <property type="entry name" value="PsdUridine_synth_TruA_C"/>
</dbReference>
<accession>A0A9N9Q719</accession>
<feature type="compositionally biased region" description="Basic and acidic residues" evidence="14">
    <location>
        <begin position="419"/>
        <end position="430"/>
    </location>
</feature>
<evidence type="ECO:0000256" key="8">
    <source>
        <dbReference type="ARBA" id="ARBA00023242"/>
    </source>
</evidence>
<comment type="catalytic activity">
    <reaction evidence="9">
        <text>a uridine in tRNA = a pseudouridine in tRNA</text>
        <dbReference type="Rhea" id="RHEA:54572"/>
        <dbReference type="Rhea" id="RHEA-COMP:13339"/>
        <dbReference type="Rhea" id="RHEA-COMP:13934"/>
        <dbReference type="ChEBI" id="CHEBI:65314"/>
        <dbReference type="ChEBI" id="CHEBI:65315"/>
    </reaction>
</comment>
<feature type="region of interest" description="Disordered" evidence="14">
    <location>
        <begin position="362"/>
        <end position="401"/>
    </location>
</feature>
<feature type="compositionally biased region" description="Basic and acidic residues" evidence="14">
    <location>
        <begin position="380"/>
        <end position="389"/>
    </location>
</feature>
<dbReference type="GO" id="GO:1990481">
    <property type="term" value="P:mRNA pseudouridine synthesis"/>
    <property type="evidence" value="ECO:0007669"/>
    <property type="project" value="TreeGrafter"/>
</dbReference>
<dbReference type="SUPFAM" id="SSF55120">
    <property type="entry name" value="Pseudouridine synthase"/>
    <property type="match status" value="1"/>
</dbReference>
<feature type="compositionally biased region" description="Basic and acidic residues" evidence="14">
    <location>
        <begin position="13"/>
        <end position="25"/>
    </location>
</feature>
<evidence type="ECO:0000256" key="12">
    <source>
        <dbReference type="ARBA" id="ARBA00079072"/>
    </source>
</evidence>
<dbReference type="GO" id="GO:0009982">
    <property type="term" value="F:pseudouridine synthase activity"/>
    <property type="evidence" value="ECO:0007669"/>
    <property type="project" value="InterPro"/>
</dbReference>
<evidence type="ECO:0000256" key="9">
    <source>
        <dbReference type="ARBA" id="ARBA00036943"/>
    </source>
</evidence>
<comment type="function">
    <text evidence="10">Formation of pseudouridine at positions 27 and 28 in the anticodon stem and loop of transfer RNAs; at positions 34 and 36 of intron-containing precursor tRNA(Ile) and at position 35 in the intron-containing tRNA(Tyr). Catalyzes pseudouridylation at position 44 in U2 snRNA. Also catalyzes pseudouridylation of mRNAs.</text>
</comment>
<feature type="region of interest" description="Disordered" evidence="14">
    <location>
        <begin position="419"/>
        <end position="444"/>
    </location>
</feature>
<dbReference type="EMBL" id="CAJVRM010000222">
    <property type="protein sequence ID" value="CAG8977534.1"/>
    <property type="molecule type" value="Genomic_DNA"/>
</dbReference>
<dbReference type="InterPro" id="IPR020094">
    <property type="entry name" value="TruA/RsuA/RluB/E/F_N"/>
</dbReference>
<feature type="region of interest" description="Disordered" evidence="14">
    <location>
        <begin position="1"/>
        <end position="107"/>
    </location>
</feature>
<dbReference type="InterPro" id="IPR020097">
    <property type="entry name" value="PsdUridine_synth_TruA_a/b_dom"/>
</dbReference>
<evidence type="ECO:0000259" key="15">
    <source>
        <dbReference type="Pfam" id="PF01416"/>
    </source>
</evidence>
<evidence type="ECO:0000256" key="5">
    <source>
        <dbReference type="ARBA" id="ARBA00022664"/>
    </source>
</evidence>
<dbReference type="GO" id="GO:0031119">
    <property type="term" value="P:tRNA pseudouridine synthesis"/>
    <property type="evidence" value="ECO:0007669"/>
    <property type="project" value="UniProtKB-ARBA"/>
</dbReference>
<name>A0A9N9Q719_9HELO</name>
<evidence type="ECO:0000256" key="13">
    <source>
        <dbReference type="ARBA" id="ARBA00080858"/>
    </source>
</evidence>
<evidence type="ECO:0000256" key="2">
    <source>
        <dbReference type="ARBA" id="ARBA00001832"/>
    </source>
</evidence>
<gene>
    <name evidence="16" type="ORF">HYALB_00008715</name>
</gene>
<evidence type="ECO:0000256" key="4">
    <source>
        <dbReference type="ARBA" id="ARBA00009375"/>
    </source>
</evidence>
<dbReference type="Gene3D" id="3.30.70.580">
    <property type="entry name" value="Pseudouridine synthase I, catalytic domain, N-terminal subdomain"/>
    <property type="match status" value="1"/>
</dbReference>
<evidence type="ECO:0000256" key="11">
    <source>
        <dbReference type="ARBA" id="ARBA00073968"/>
    </source>
</evidence>
<dbReference type="GO" id="GO:0003723">
    <property type="term" value="F:RNA binding"/>
    <property type="evidence" value="ECO:0007669"/>
    <property type="project" value="InterPro"/>
</dbReference>
<feature type="compositionally biased region" description="Acidic residues" evidence="14">
    <location>
        <begin position="677"/>
        <end position="688"/>
    </location>
</feature>
<evidence type="ECO:0000313" key="17">
    <source>
        <dbReference type="Proteomes" id="UP000701801"/>
    </source>
</evidence>
<comment type="catalytic activity">
    <reaction evidence="1">
        <text>a uridine in mRNA = a pseudouridine in mRNA</text>
        <dbReference type="Rhea" id="RHEA:56644"/>
        <dbReference type="Rhea" id="RHEA-COMP:14658"/>
        <dbReference type="Rhea" id="RHEA-COMP:14659"/>
        <dbReference type="ChEBI" id="CHEBI:65314"/>
        <dbReference type="ChEBI" id="CHEBI:65315"/>
    </reaction>
</comment>
<dbReference type="Pfam" id="PF01416">
    <property type="entry name" value="PseudoU_synth_1"/>
    <property type="match status" value="1"/>
</dbReference>
<keyword evidence="7" id="KW-0413">Isomerase</keyword>
<feature type="compositionally biased region" description="Gly residues" evidence="14">
    <location>
        <begin position="37"/>
        <end position="64"/>
    </location>
</feature>
<dbReference type="Proteomes" id="UP000701801">
    <property type="component" value="Unassembled WGS sequence"/>
</dbReference>
<protein>
    <recommendedName>
        <fullName evidence="11">tRNA pseudouridine synthase 1</fullName>
    </recommendedName>
    <alternativeName>
        <fullName evidence="12">tRNA pseudouridylate synthase 1</fullName>
    </alternativeName>
    <alternativeName>
        <fullName evidence="13">tRNA-uridine isomerase 1</fullName>
    </alternativeName>
</protein>
<keyword evidence="5" id="KW-0507">mRNA processing</keyword>
<evidence type="ECO:0000256" key="3">
    <source>
        <dbReference type="ARBA" id="ARBA00004123"/>
    </source>
</evidence>
<feature type="domain" description="Pseudouridine synthase I TruA alpha/beta" evidence="15">
    <location>
        <begin position="492"/>
        <end position="595"/>
    </location>
</feature>
<dbReference type="InterPro" id="IPR020103">
    <property type="entry name" value="PsdUridine_synth_cat_dom_sf"/>
</dbReference>
<comment type="catalytic activity">
    <reaction evidence="2">
        <text>uridine in snRNA = pseudouridine in snRNA</text>
        <dbReference type="Rhea" id="RHEA:51124"/>
        <dbReference type="Rhea" id="RHEA-COMP:12891"/>
        <dbReference type="Rhea" id="RHEA-COMP:12892"/>
        <dbReference type="ChEBI" id="CHEBI:65314"/>
        <dbReference type="ChEBI" id="CHEBI:65315"/>
    </reaction>
</comment>
<evidence type="ECO:0000256" key="14">
    <source>
        <dbReference type="SAM" id="MobiDB-lite"/>
    </source>
</evidence>
<dbReference type="Gene3D" id="3.30.70.660">
    <property type="entry name" value="Pseudouridine synthase I, catalytic domain, C-terminal subdomain"/>
    <property type="match status" value="1"/>
</dbReference>